<evidence type="ECO:0000313" key="3">
    <source>
        <dbReference type="EMBL" id="PYG89956.1"/>
    </source>
</evidence>
<gene>
    <name evidence="3" type="ORF">LY28_00556</name>
</gene>
<protein>
    <submittedName>
        <fullName evidence="3">Spore coat protein JB</fullName>
    </submittedName>
</protein>
<keyword evidence="4" id="KW-1185">Reference proteome</keyword>
<feature type="coiled-coil region" evidence="1">
    <location>
        <begin position="34"/>
        <end position="61"/>
    </location>
</feature>
<reference evidence="3 4" key="1">
    <citation type="submission" date="2018-06" db="EMBL/GenBank/DDBJ databases">
        <title>Genomic Encyclopedia of Type Strains, Phase I: the one thousand microbial genomes (KMG-I) project.</title>
        <authorList>
            <person name="Kyrpides N."/>
        </authorList>
    </citation>
    <scope>NUCLEOTIDE SEQUENCE [LARGE SCALE GENOMIC DNA]</scope>
    <source>
        <strain evidence="3 4">DSM 19573</strain>
    </source>
</reference>
<dbReference type="Pfam" id="PF12652">
    <property type="entry name" value="CotJB"/>
    <property type="match status" value="1"/>
</dbReference>
<accession>A0A318XRB1</accession>
<name>A0A318XRB1_9FIRM</name>
<comment type="caution">
    <text evidence="3">The sequence shown here is derived from an EMBL/GenBank/DDBJ whole genome shotgun (WGS) entry which is preliminary data.</text>
</comment>
<dbReference type="RefSeq" id="WP_110460631.1">
    <property type="nucleotide sequence ID" value="NZ_QKMR01000002.1"/>
</dbReference>
<evidence type="ECO:0000259" key="2">
    <source>
        <dbReference type="Pfam" id="PF12652"/>
    </source>
</evidence>
<dbReference type="InterPro" id="IPR024207">
    <property type="entry name" value="CotJB_dom"/>
</dbReference>
<organism evidence="3 4">
    <name type="scientific">Ruminiclostridium sufflavum DSM 19573</name>
    <dbReference type="NCBI Taxonomy" id="1121337"/>
    <lineage>
        <taxon>Bacteria</taxon>
        <taxon>Bacillati</taxon>
        <taxon>Bacillota</taxon>
        <taxon>Clostridia</taxon>
        <taxon>Eubacteriales</taxon>
        <taxon>Oscillospiraceae</taxon>
        <taxon>Ruminiclostridium</taxon>
    </lineage>
</organism>
<keyword evidence="3" id="KW-0946">Virion</keyword>
<dbReference type="Proteomes" id="UP000248132">
    <property type="component" value="Unassembled WGS sequence"/>
</dbReference>
<evidence type="ECO:0000313" key="4">
    <source>
        <dbReference type="Proteomes" id="UP000248132"/>
    </source>
</evidence>
<keyword evidence="1" id="KW-0175">Coiled coil</keyword>
<dbReference type="OrthoDB" id="9804099at2"/>
<keyword evidence="3" id="KW-0167">Capsid protein</keyword>
<evidence type="ECO:0000256" key="1">
    <source>
        <dbReference type="SAM" id="Coils"/>
    </source>
</evidence>
<dbReference type="AlphaFoldDB" id="A0A318XRB1"/>
<sequence length="96" mass="11404">MSRDELLLKLSALDFYAIDLHLYLNTHPRDREALAKYNTVVREAKALREEFERNYGMLSAQGTPSKYPWQWIENPWPWQKEFNFELAGDDDNVGLR</sequence>
<proteinExistence type="predicted"/>
<feature type="domain" description="Protein CotJB" evidence="2">
    <location>
        <begin position="5"/>
        <end position="79"/>
    </location>
</feature>
<dbReference type="EMBL" id="QKMR01000002">
    <property type="protein sequence ID" value="PYG89956.1"/>
    <property type="molecule type" value="Genomic_DNA"/>
</dbReference>